<comment type="caution">
    <text evidence="10">The sequence shown here is derived from an EMBL/GenBank/DDBJ whole genome shotgun (WGS) entry which is preliminary data.</text>
</comment>
<feature type="domain" description="IL-3 receptor alpha chain N-terminal" evidence="9">
    <location>
        <begin position="7"/>
        <end position="78"/>
    </location>
</feature>
<reference evidence="10" key="1">
    <citation type="submission" date="2019-09" db="EMBL/GenBank/DDBJ databases">
        <title>Bird 10,000 Genomes (B10K) Project - Family phase.</title>
        <authorList>
            <person name="Zhang G."/>
        </authorList>
    </citation>
    <scope>NUCLEOTIDE SEQUENCE</scope>
    <source>
        <strain evidence="10">B10K-DU-008-47</strain>
        <tissue evidence="10">Mixed tissue sample</tissue>
    </source>
</reference>
<keyword evidence="2" id="KW-0812">Transmembrane</keyword>
<dbReference type="Proteomes" id="UP000653271">
    <property type="component" value="Unassembled WGS sequence"/>
</dbReference>
<dbReference type="OrthoDB" id="9835959at2759"/>
<keyword evidence="5" id="KW-0472">Membrane</keyword>
<keyword evidence="11" id="KW-1185">Reference proteome</keyword>
<evidence type="ECO:0000256" key="6">
    <source>
        <dbReference type="ARBA" id="ARBA00023170"/>
    </source>
</evidence>
<sequence>ETQESPITNVKMNWRTMELSWETSKKFPKYRCTIMDRERESIDEEVNTTLCKFPVEQYLPLHEGVFLTIEVLNTNISKSCTFIPGGVNGSAIENFSCVIYNISFMNCTWQAGRGAPGDAQYFLYWQNSR</sequence>
<evidence type="ECO:0000256" key="7">
    <source>
        <dbReference type="ARBA" id="ARBA00023180"/>
    </source>
</evidence>
<comment type="subcellular location">
    <subcellularLocation>
        <location evidence="1">Membrane</location>
        <topology evidence="1">Single-pass type I membrane protein</topology>
    </subcellularLocation>
</comment>
<feature type="non-terminal residue" evidence="10">
    <location>
        <position position="1"/>
    </location>
</feature>
<dbReference type="InterPro" id="IPR040907">
    <property type="entry name" value="IL3Ra_N"/>
</dbReference>
<evidence type="ECO:0000256" key="3">
    <source>
        <dbReference type="ARBA" id="ARBA00022729"/>
    </source>
</evidence>
<keyword evidence="6" id="KW-0675">Receptor</keyword>
<keyword evidence="4" id="KW-1133">Transmembrane helix</keyword>
<dbReference type="InterPro" id="IPR036116">
    <property type="entry name" value="FN3_sf"/>
</dbReference>
<keyword evidence="3" id="KW-0732">Signal</keyword>
<dbReference type="SUPFAM" id="SSF49265">
    <property type="entry name" value="Fibronectin type III"/>
    <property type="match status" value="1"/>
</dbReference>
<dbReference type="Gene3D" id="2.60.40.10">
    <property type="entry name" value="Immunoglobulins"/>
    <property type="match status" value="1"/>
</dbReference>
<evidence type="ECO:0000256" key="5">
    <source>
        <dbReference type="ARBA" id="ARBA00023136"/>
    </source>
</evidence>
<proteinExistence type="predicted"/>
<evidence type="ECO:0000259" key="8">
    <source>
        <dbReference type="Pfam" id="PF09240"/>
    </source>
</evidence>
<accession>A0A850X2Y7</accession>
<evidence type="ECO:0000256" key="2">
    <source>
        <dbReference type="ARBA" id="ARBA00022692"/>
    </source>
</evidence>
<gene>
    <name evidence="10" type="primary">Csf2ra_1</name>
    <name evidence="10" type="ORF">PIACAY_R08926</name>
</gene>
<evidence type="ECO:0000256" key="4">
    <source>
        <dbReference type="ARBA" id="ARBA00022989"/>
    </source>
</evidence>
<dbReference type="EMBL" id="WAAB01006753">
    <property type="protein sequence ID" value="NWH72629.1"/>
    <property type="molecule type" value="Genomic_DNA"/>
</dbReference>
<organism evidence="10 11">
    <name type="scientific">Piaya cayana</name>
    <name type="common">Common squirrel cuckoo</name>
    <dbReference type="NCBI Taxonomy" id="33601"/>
    <lineage>
        <taxon>Eukaryota</taxon>
        <taxon>Metazoa</taxon>
        <taxon>Chordata</taxon>
        <taxon>Craniata</taxon>
        <taxon>Vertebrata</taxon>
        <taxon>Euteleostomi</taxon>
        <taxon>Archelosauria</taxon>
        <taxon>Archosauria</taxon>
        <taxon>Dinosauria</taxon>
        <taxon>Saurischia</taxon>
        <taxon>Theropoda</taxon>
        <taxon>Coelurosauria</taxon>
        <taxon>Aves</taxon>
        <taxon>Neognathae</taxon>
        <taxon>Neoaves</taxon>
        <taxon>Otidimorphae</taxon>
        <taxon>Cuculiformes</taxon>
        <taxon>Coccyzidae</taxon>
        <taxon>Piaya</taxon>
    </lineage>
</organism>
<dbReference type="InterPro" id="IPR013783">
    <property type="entry name" value="Ig-like_fold"/>
</dbReference>
<evidence type="ECO:0000259" key="9">
    <source>
        <dbReference type="Pfam" id="PF18611"/>
    </source>
</evidence>
<dbReference type="Pfam" id="PF09240">
    <property type="entry name" value="IL6Ra-bind"/>
    <property type="match status" value="1"/>
</dbReference>
<keyword evidence="7" id="KW-0325">Glycoprotein</keyword>
<protein>
    <submittedName>
        <fullName evidence="10">CSF2R factor</fullName>
    </submittedName>
</protein>
<dbReference type="Pfam" id="PF18611">
    <property type="entry name" value="IL3Ra_N"/>
    <property type="match status" value="1"/>
</dbReference>
<evidence type="ECO:0000256" key="1">
    <source>
        <dbReference type="ARBA" id="ARBA00004479"/>
    </source>
</evidence>
<dbReference type="GO" id="GO:0016020">
    <property type="term" value="C:membrane"/>
    <property type="evidence" value="ECO:0007669"/>
    <property type="project" value="UniProtKB-SubCell"/>
</dbReference>
<feature type="non-terminal residue" evidence="10">
    <location>
        <position position="129"/>
    </location>
</feature>
<dbReference type="AlphaFoldDB" id="A0A850X2Y7"/>
<evidence type="ECO:0000313" key="10">
    <source>
        <dbReference type="EMBL" id="NWH72629.1"/>
    </source>
</evidence>
<dbReference type="InterPro" id="IPR015321">
    <property type="entry name" value="TypeI_recpt_CBD"/>
</dbReference>
<feature type="domain" description="Type I cytokine receptor cytokine-binding" evidence="8">
    <location>
        <begin position="94"/>
        <end position="128"/>
    </location>
</feature>
<name>A0A850X2Y7_PIACA</name>
<evidence type="ECO:0000313" key="11">
    <source>
        <dbReference type="Proteomes" id="UP000653271"/>
    </source>
</evidence>